<comment type="caution">
    <text evidence="2">The sequence shown here is derived from an EMBL/GenBank/DDBJ whole genome shotgun (WGS) entry which is preliminary data.</text>
</comment>
<name>A0A8K0NPY9_9TREE</name>
<dbReference type="AlphaFoldDB" id="A0A8K0NPY9"/>
<proteinExistence type="predicted"/>
<feature type="compositionally biased region" description="Polar residues" evidence="1">
    <location>
        <begin position="95"/>
        <end position="106"/>
    </location>
</feature>
<dbReference type="PANTHER" id="PTHR37332">
    <property type="entry name" value="EXPRESSED PROTEIN"/>
    <property type="match status" value="1"/>
</dbReference>
<feature type="compositionally biased region" description="Low complexity" evidence="1">
    <location>
        <begin position="79"/>
        <end position="94"/>
    </location>
</feature>
<organism evidence="2 3">
    <name type="scientific">Filobasidium floriforme</name>
    <dbReference type="NCBI Taxonomy" id="5210"/>
    <lineage>
        <taxon>Eukaryota</taxon>
        <taxon>Fungi</taxon>
        <taxon>Dikarya</taxon>
        <taxon>Basidiomycota</taxon>
        <taxon>Agaricomycotina</taxon>
        <taxon>Tremellomycetes</taxon>
        <taxon>Filobasidiales</taxon>
        <taxon>Filobasidiaceae</taxon>
        <taxon>Filobasidium</taxon>
    </lineage>
</organism>
<evidence type="ECO:0000313" key="2">
    <source>
        <dbReference type="EMBL" id="KAG7531384.1"/>
    </source>
</evidence>
<dbReference type="Proteomes" id="UP000812966">
    <property type="component" value="Unassembled WGS sequence"/>
</dbReference>
<dbReference type="EMBL" id="JABELV010000092">
    <property type="protein sequence ID" value="KAG7531384.1"/>
    <property type="molecule type" value="Genomic_DNA"/>
</dbReference>
<evidence type="ECO:0000313" key="3">
    <source>
        <dbReference type="Proteomes" id="UP000812966"/>
    </source>
</evidence>
<evidence type="ECO:0000256" key="1">
    <source>
        <dbReference type="SAM" id="MobiDB-lite"/>
    </source>
</evidence>
<protein>
    <submittedName>
        <fullName evidence="2">Uncharacterized protein</fullName>
    </submittedName>
</protein>
<feature type="region of interest" description="Disordered" evidence="1">
    <location>
        <begin position="74"/>
        <end position="127"/>
    </location>
</feature>
<gene>
    <name evidence="2" type="ORF">FFLO_04381</name>
</gene>
<keyword evidence="3" id="KW-1185">Reference proteome</keyword>
<feature type="compositionally biased region" description="Gly residues" evidence="1">
    <location>
        <begin position="114"/>
        <end position="126"/>
    </location>
</feature>
<dbReference type="PANTHER" id="PTHR37332:SF1">
    <property type="entry name" value="ELMO DOMAIN-CONTAINING PROTEIN"/>
    <property type="match status" value="1"/>
</dbReference>
<sequence length="200" mass="21044">MKNLFRGQKTSRRAGSASDFGAVQETGETALVFVNLPFAPDYFQTVISLCEVIRQLYTKIGSLLGPHATTPNLSDVRSAARSPGPSGNSSPRASTFASTMNKNRTVSGMSSQMGSGGTSLHGGAGGSSMSMSIGGRAGWVTGTGEQIMKLDLKLKKILNMFAREMESIARKAVDEELASLLHGESRRSFGIGSSFGTAID</sequence>
<accession>A0A8K0NPY9</accession>
<reference evidence="2" key="1">
    <citation type="submission" date="2020-04" db="EMBL/GenBank/DDBJ databases">
        <title>Analysis of mating type loci in Filobasidium floriforme.</title>
        <authorList>
            <person name="Nowrousian M."/>
        </authorList>
    </citation>
    <scope>NUCLEOTIDE SEQUENCE</scope>
    <source>
        <strain evidence="2">CBS 6242</strain>
    </source>
</reference>